<sequence length="101" mass="10799">MSRVRVTAESVAKLAGDVEGFGGRLRQIADAAEAALAPRSSAWGDDKFGSKFATEGKFDKSATTMRDNTRKIADTFDNLAEGLADAARGLRRAERASTSQF</sequence>
<dbReference type="Proteomes" id="UP000707731">
    <property type="component" value="Unassembled WGS sequence"/>
</dbReference>
<organism evidence="1 2">
    <name type="scientific">Nocardia higoensis</name>
    <dbReference type="NCBI Taxonomy" id="228599"/>
    <lineage>
        <taxon>Bacteria</taxon>
        <taxon>Bacillati</taxon>
        <taxon>Actinomycetota</taxon>
        <taxon>Actinomycetes</taxon>
        <taxon>Mycobacteriales</taxon>
        <taxon>Nocardiaceae</taxon>
        <taxon>Nocardia</taxon>
    </lineage>
</organism>
<proteinExistence type="predicted"/>
<keyword evidence="2" id="KW-1185">Reference proteome</keyword>
<gene>
    <name evidence="1" type="ORF">IU449_16625</name>
</gene>
<dbReference type="EMBL" id="JADLQN010000002">
    <property type="protein sequence ID" value="MBF6356145.1"/>
    <property type="molecule type" value="Genomic_DNA"/>
</dbReference>
<evidence type="ECO:0000313" key="1">
    <source>
        <dbReference type="EMBL" id="MBF6356145.1"/>
    </source>
</evidence>
<comment type="caution">
    <text evidence="1">The sequence shown here is derived from an EMBL/GenBank/DDBJ whole genome shotgun (WGS) entry which is preliminary data.</text>
</comment>
<dbReference type="InterPro" id="IPR036689">
    <property type="entry name" value="ESAT-6-like_sf"/>
</dbReference>
<dbReference type="Gene3D" id="1.10.287.1060">
    <property type="entry name" value="ESAT-6-like"/>
    <property type="match status" value="1"/>
</dbReference>
<dbReference type="RefSeq" id="WP_195002972.1">
    <property type="nucleotide sequence ID" value="NZ_JADLQN010000002.1"/>
</dbReference>
<reference evidence="1 2" key="1">
    <citation type="submission" date="2020-10" db="EMBL/GenBank/DDBJ databases">
        <title>Identification of Nocardia species via Next-generation sequencing and recognition of intraspecies genetic diversity.</title>
        <authorList>
            <person name="Li P."/>
            <person name="Li P."/>
            <person name="Lu B."/>
        </authorList>
    </citation>
    <scope>NUCLEOTIDE SEQUENCE [LARGE SCALE GENOMIC DNA]</scope>
    <source>
        <strain evidence="1 2">BJ06-0143</strain>
    </source>
</reference>
<evidence type="ECO:0000313" key="2">
    <source>
        <dbReference type="Proteomes" id="UP000707731"/>
    </source>
</evidence>
<name>A0ABS0DCG1_9NOCA</name>
<accession>A0ABS0DCG1</accession>
<dbReference type="SUPFAM" id="SSF140453">
    <property type="entry name" value="EsxAB dimer-like"/>
    <property type="match status" value="1"/>
</dbReference>
<protein>
    <submittedName>
        <fullName evidence="1">PE domain-containing protein</fullName>
    </submittedName>
</protein>